<reference evidence="3 4" key="1">
    <citation type="submission" date="2018-12" db="EMBL/GenBank/DDBJ databases">
        <authorList>
            <person name="Li F."/>
        </authorList>
    </citation>
    <scope>NUCLEOTIDE SEQUENCE [LARGE SCALE GENOMIC DNA]</scope>
    <source>
        <strain evidence="3 4">8H24J-4-2</strain>
    </source>
</reference>
<keyword evidence="4" id="KW-1185">Reference proteome</keyword>
<dbReference type="Pfam" id="PF20906">
    <property type="entry name" value="S-Me-THD_C"/>
    <property type="match status" value="1"/>
</dbReference>
<dbReference type="AlphaFoldDB" id="A0A3S4DT06"/>
<feature type="domain" description="S-Me-THD N-terminal" evidence="1">
    <location>
        <begin position="8"/>
        <end position="159"/>
    </location>
</feature>
<feature type="domain" description="S-Me-THD-like C-terminal" evidence="2">
    <location>
        <begin position="165"/>
        <end position="338"/>
    </location>
</feature>
<evidence type="ECO:0000313" key="4">
    <source>
        <dbReference type="Proteomes" id="UP000288603"/>
    </source>
</evidence>
<dbReference type="Gene3D" id="3.40.1610.10">
    <property type="entry name" value="CV3147-like domain"/>
    <property type="match status" value="1"/>
</dbReference>
<dbReference type="InterPro" id="IPR027479">
    <property type="entry name" value="S-Me-THD_N_sf"/>
</dbReference>
<evidence type="ECO:0000313" key="3">
    <source>
        <dbReference type="EMBL" id="RWZ55454.1"/>
    </source>
</evidence>
<accession>A0A3S4DT06</accession>
<dbReference type="InterPro" id="IPR010318">
    <property type="entry name" value="S-Me-THD_N"/>
</dbReference>
<protein>
    <submittedName>
        <fullName evidence="3">DUF917 domain-containing protein</fullName>
    </submittedName>
</protein>
<dbReference type="OrthoDB" id="3170437at2"/>
<dbReference type="Pfam" id="PF06032">
    <property type="entry name" value="S-Me-THD_N"/>
    <property type="match status" value="1"/>
</dbReference>
<organism evidence="3 4">
    <name type="scientific">Labedella populi</name>
    <dbReference type="NCBI Taxonomy" id="2498850"/>
    <lineage>
        <taxon>Bacteria</taxon>
        <taxon>Bacillati</taxon>
        <taxon>Actinomycetota</taxon>
        <taxon>Actinomycetes</taxon>
        <taxon>Micrococcales</taxon>
        <taxon>Microbacteriaceae</taxon>
        <taxon>Labedella</taxon>
    </lineage>
</organism>
<evidence type="ECO:0000259" key="1">
    <source>
        <dbReference type="Pfam" id="PF06032"/>
    </source>
</evidence>
<proteinExistence type="predicted"/>
<comment type="caution">
    <text evidence="3">The sequence shown here is derived from an EMBL/GenBank/DDBJ whole genome shotgun (WGS) entry which is preliminary data.</text>
</comment>
<gene>
    <name evidence="3" type="ORF">ELQ92_15570</name>
</gene>
<name>A0A3S4DT06_9MICO</name>
<dbReference type="SUPFAM" id="SSF160991">
    <property type="entry name" value="CV3147-like"/>
    <property type="match status" value="1"/>
</dbReference>
<sequence>MRTLERHELTTLGRGYGVLGSGGGGTTTMWQLILAESPLWPLTVFGVEDLPDETPCVAVAFGGSTLLLGERIPGDAPFAPLVDAAERWTGVRARAVCALEGAGLNGLSPFSLADELAVVDADLMGRALPRLDQLTLFVDRVPGTVTICSTGADGVVVIDTARAADVEKLARSAIVQAGGMSAVLVAGFTVGDLREHAVTGGLDRAMRLGRAFEHDGAAPSLPELADALAARLLGVGRVMTVETTPDDPFASTIEIRADDGALLRVIARSETLAFMRDGQVESVTPEIIVTVDSLSRSVLQVDGFTIGRHVAILALPAPEWWTQTPERLATVSPAAYGLSGLDGPCGSDGLPGMGGTP</sequence>
<evidence type="ECO:0000259" key="2">
    <source>
        <dbReference type="Pfam" id="PF20906"/>
    </source>
</evidence>
<dbReference type="EMBL" id="RZNC01000008">
    <property type="protein sequence ID" value="RWZ55454.1"/>
    <property type="molecule type" value="Genomic_DNA"/>
</dbReference>
<dbReference type="InterPro" id="IPR048350">
    <property type="entry name" value="S-Me-THD-like_C"/>
</dbReference>
<dbReference type="Proteomes" id="UP000288603">
    <property type="component" value="Unassembled WGS sequence"/>
</dbReference>